<feature type="domain" description="ABC transporter" evidence="6">
    <location>
        <begin position="5"/>
        <end position="233"/>
    </location>
</feature>
<dbReference type="SUPFAM" id="SSF52540">
    <property type="entry name" value="P-loop containing nucleoside triphosphate hydrolases"/>
    <property type="match status" value="1"/>
</dbReference>
<evidence type="ECO:0000313" key="7">
    <source>
        <dbReference type="EMBL" id="AKA68286.1"/>
    </source>
</evidence>
<keyword evidence="4" id="KW-0067">ATP-binding</keyword>
<protein>
    <submittedName>
        <fullName evidence="7">ABC transporter related protein</fullName>
    </submittedName>
</protein>
<dbReference type="KEGG" id="csq:CSCA_1161"/>
<feature type="coiled-coil region" evidence="5">
    <location>
        <begin position="248"/>
        <end position="275"/>
    </location>
</feature>
<dbReference type="PANTHER" id="PTHR43335">
    <property type="entry name" value="ABC TRANSPORTER, ATP-BINDING PROTEIN"/>
    <property type="match status" value="1"/>
</dbReference>
<comment type="similarity">
    <text evidence="1">Belongs to the ABC transporter superfamily.</text>
</comment>
<dbReference type="Pfam" id="PF00005">
    <property type="entry name" value="ABC_tran"/>
    <property type="match status" value="1"/>
</dbReference>
<accession>A0A0E3GQB6</accession>
<dbReference type="RefSeq" id="WP_029159765.1">
    <property type="nucleotide sequence ID" value="NZ_CP009933.1"/>
</dbReference>
<reference evidence="7 8" key="1">
    <citation type="journal article" date="2015" name="J. Biotechnol.">
        <title>Complete genome sequence of a malodorant-producing acetogen, Clostridium scatologenes ATCC 25775(T).</title>
        <authorList>
            <person name="Zhu Z."/>
            <person name="Guo T."/>
            <person name="Zheng H."/>
            <person name="Song T."/>
            <person name="Ouyang P."/>
            <person name="Xie J."/>
        </authorList>
    </citation>
    <scope>NUCLEOTIDE SEQUENCE [LARGE SCALE GENOMIC DNA]</scope>
    <source>
        <strain evidence="7 8">ATCC 25775</strain>
    </source>
</reference>
<dbReference type="HOGENOM" id="CLU_000604_1_2_9"/>
<evidence type="ECO:0000313" key="8">
    <source>
        <dbReference type="Proteomes" id="UP000033115"/>
    </source>
</evidence>
<dbReference type="InterPro" id="IPR003593">
    <property type="entry name" value="AAA+_ATPase"/>
</dbReference>
<dbReference type="InterPro" id="IPR027417">
    <property type="entry name" value="P-loop_NTPase"/>
</dbReference>
<dbReference type="PROSITE" id="PS00211">
    <property type="entry name" value="ABC_TRANSPORTER_1"/>
    <property type="match status" value="1"/>
</dbReference>
<dbReference type="EMBL" id="CP009933">
    <property type="protein sequence ID" value="AKA68286.1"/>
    <property type="molecule type" value="Genomic_DNA"/>
</dbReference>
<proteinExistence type="inferred from homology"/>
<dbReference type="STRING" id="1548.CSCA_1161"/>
<keyword evidence="5" id="KW-0175">Coiled coil</keyword>
<keyword evidence="2" id="KW-0813">Transport</keyword>
<evidence type="ECO:0000256" key="3">
    <source>
        <dbReference type="ARBA" id="ARBA00022741"/>
    </source>
</evidence>
<dbReference type="Proteomes" id="UP000033115">
    <property type="component" value="Chromosome"/>
</dbReference>
<evidence type="ECO:0000256" key="5">
    <source>
        <dbReference type="SAM" id="Coils"/>
    </source>
</evidence>
<evidence type="ECO:0000259" key="6">
    <source>
        <dbReference type="PROSITE" id="PS50893"/>
    </source>
</evidence>
<dbReference type="GO" id="GO:0005524">
    <property type="term" value="F:ATP binding"/>
    <property type="evidence" value="ECO:0007669"/>
    <property type="project" value="UniProtKB-KW"/>
</dbReference>
<dbReference type="Gene3D" id="3.40.50.300">
    <property type="entry name" value="P-loop containing nucleotide triphosphate hydrolases"/>
    <property type="match status" value="1"/>
</dbReference>
<keyword evidence="8" id="KW-1185">Reference proteome</keyword>
<evidence type="ECO:0000256" key="4">
    <source>
        <dbReference type="ARBA" id="ARBA00022840"/>
    </source>
</evidence>
<evidence type="ECO:0000256" key="2">
    <source>
        <dbReference type="ARBA" id="ARBA00022448"/>
    </source>
</evidence>
<gene>
    <name evidence="7" type="ORF">CSCA_1161</name>
</gene>
<keyword evidence="3" id="KW-0547">Nucleotide-binding</keyword>
<dbReference type="InterPro" id="IPR017871">
    <property type="entry name" value="ABC_transporter-like_CS"/>
</dbReference>
<dbReference type="PANTHER" id="PTHR43335:SF8">
    <property type="entry name" value="ABC TRANSPORTER, ATP-BINDING PROTEIN"/>
    <property type="match status" value="1"/>
</dbReference>
<dbReference type="InterPro" id="IPR003439">
    <property type="entry name" value="ABC_transporter-like_ATP-bd"/>
</dbReference>
<organism evidence="7 8">
    <name type="scientific">Clostridium scatologenes</name>
    <dbReference type="NCBI Taxonomy" id="1548"/>
    <lineage>
        <taxon>Bacteria</taxon>
        <taxon>Bacillati</taxon>
        <taxon>Bacillota</taxon>
        <taxon>Clostridia</taxon>
        <taxon>Eubacteriales</taxon>
        <taxon>Clostridiaceae</taxon>
        <taxon>Clostridium</taxon>
    </lineage>
</organism>
<evidence type="ECO:0000256" key="1">
    <source>
        <dbReference type="ARBA" id="ARBA00005417"/>
    </source>
</evidence>
<dbReference type="GO" id="GO:0016887">
    <property type="term" value="F:ATP hydrolysis activity"/>
    <property type="evidence" value="ECO:0007669"/>
    <property type="project" value="InterPro"/>
</dbReference>
<dbReference type="AlphaFoldDB" id="A0A0E3GQB6"/>
<dbReference type="PROSITE" id="PS50893">
    <property type="entry name" value="ABC_TRANSPORTER_2"/>
    <property type="match status" value="1"/>
</dbReference>
<name>A0A0E3GQB6_CLOSL</name>
<dbReference type="SMART" id="SM00382">
    <property type="entry name" value="AAA"/>
    <property type="match status" value="1"/>
</dbReference>
<sequence length="303" mass="34236">MKEVLKINNVTKVYGKQTVLDNVSLLLEEGEVIGLIGPNGAGKTTLMKIITKLIKKYDGDVYINDENIKNNKRHDTKQIGCVIETPGFYPELTGYENLLFFSEISGLKDKGEINEIVKRLGIESYVNKKAKNYSLGMKQRIGIAQAVLSYPPILILDEPTNGLDPAIVPKLREFIKYIAKEKHRAVLISSHILSEIELMCDKVAFIQQGKIIKVESLKKSEKDTALVAFVTSKLEELKKFFNDKNLEYKVLSEDKIEAQLKLKELENLVSSIGKENIPLRGVYEIKESLEEKYLKTMGVEKNA</sequence>